<keyword evidence="2" id="KW-0645">Protease</keyword>
<dbReference type="PANTHER" id="PTHR46143:SF1">
    <property type="entry name" value="CALPAIN-7"/>
    <property type="match status" value="1"/>
</dbReference>
<evidence type="ECO:0000259" key="8">
    <source>
        <dbReference type="PROSITE" id="PS50203"/>
    </source>
</evidence>
<dbReference type="AlphaFoldDB" id="A0AA35SPA3"/>
<accession>A0AA35SPA3</accession>
<dbReference type="InterPro" id="IPR022684">
    <property type="entry name" value="Calpain_cysteine_protease"/>
</dbReference>
<dbReference type="InterPro" id="IPR007330">
    <property type="entry name" value="MIT_dom"/>
</dbReference>
<dbReference type="SUPFAM" id="SSF116846">
    <property type="entry name" value="MIT domain"/>
    <property type="match status" value="2"/>
</dbReference>
<dbReference type="GO" id="GO:0006508">
    <property type="term" value="P:proteolysis"/>
    <property type="evidence" value="ECO:0007669"/>
    <property type="project" value="UniProtKB-KW"/>
</dbReference>
<sequence>MDPSPYAEQRYKDGLECAKRAVQYDQEGHFSGALSFYSEAVAALNHACSMSPAFLPIQSQVAEYSRRADELSRYLKSNRPPQRQQIVRELSVGTLDRDSRYLQQMEYLFEVALTDDERGRRKEAESLYKSAIEFALEAQKKIRDPAQKAKLLALATQAVERLEQLKQKSEASAPGLDDLLDQLPPPPSSEPLKETSKTSGRGPLTSFLDADPDLTKPPQFTAYSSSEPSGVEPHLNHAHVPHLLLLELPAAVDQKEDFCDPDGLPALATKQRSHFQGWMRPHELCELPKMVHLISSFTIKQSIIGDCSFVASLAICADYERKFKTRLVTRIIHPQNRSGEPIINPHGRYMVSFNLNGCRRKIEFDDRLPVGKYGELLCSYSSNHDEFWISLIEKAYMKVSIQHTTV</sequence>
<organism evidence="9 10">
    <name type="scientific">Geodia barretti</name>
    <name type="common">Barrett's horny sponge</name>
    <dbReference type="NCBI Taxonomy" id="519541"/>
    <lineage>
        <taxon>Eukaryota</taxon>
        <taxon>Metazoa</taxon>
        <taxon>Porifera</taxon>
        <taxon>Demospongiae</taxon>
        <taxon>Heteroscleromorpha</taxon>
        <taxon>Tetractinellida</taxon>
        <taxon>Astrophorina</taxon>
        <taxon>Geodiidae</taxon>
        <taxon>Geodia</taxon>
    </lineage>
</organism>
<dbReference type="InterPro" id="IPR038765">
    <property type="entry name" value="Papain-like_cys_pep_sf"/>
</dbReference>
<feature type="domain" description="Calpain catalytic" evidence="8">
    <location>
        <begin position="208"/>
        <end position="406"/>
    </location>
</feature>
<protein>
    <submittedName>
        <fullName evidence="9">Calpain-7</fullName>
    </submittedName>
</protein>
<dbReference type="PROSITE" id="PS50203">
    <property type="entry name" value="CALPAIN_CAT"/>
    <property type="match status" value="1"/>
</dbReference>
<dbReference type="Pfam" id="PF00648">
    <property type="entry name" value="Peptidase_C2"/>
    <property type="match status" value="1"/>
</dbReference>
<dbReference type="EMBL" id="CASHTH010002642">
    <property type="protein sequence ID" value="CAI8033094.1"/>
    <property type="molecule type" value="Genomic_DNA"/>
</dbReference>
<evidence type="ECO:0000256" key="6">
    <source>
        <dbReference type="PROSITE-ProRule" id="PRU00239"/>
    </source>
</evidence>
<dbReference type="SMART" id="SM00745">
    <property type="entry name" value="MIT"/>
    <property type="match status" value="2"/>
</dbReference>
<dbReference type="PRINTS" id="PR00704">
    <property type="entry name" value="CALPAIN"/>
</dbReference>
<feature type="active site" evidence="5">
    <location>
        <position position="307"/>
    </location>
</feature>
<evidence type="ECO:0000256" key="2">
    <source>
        <dbReference type="ARBA" id="ARBA00022670"/>
    </source>
</evidence>
<dbReference type="InterPro" id="IPR051297">
    <property type="entry name" value="PalB/RIM13"/>
</dbReference>
<evidence type="ECO:0000313" key="9">
    <source>
        <dbReference type="EMBL" id="CAI8033094.1"/>
    </source>
</evidence>
<dbReference type="InterPro" id="IPR036181">
    <property type="entry name" value="MIT_dom_sf"/>
</dbReference>
<reference evidence="9" key="1">
    <citation type="submission" date="2023-03" db="EMBL/GenBank/DDBJ databases">
        <authorList>
            <person name="Steffen K."/>
            <person name="Cardenas P."/>
        </authorList>
    </citation>
    <scope>NUCLEOTIDE SEQUENCE</scope>
</reference>
<evidence type="ECO:0000256" key="1">
    <source>
        <dbReference type="ARBA" id="ARBA00007623"/>
    </source>
</evidence>
<keyword evidence="10" id="KW-1185">Reference proteome</keyword>
<keyword evidence="3" id="KW-0378">Hydrolase</keyword>
<evidence type="ECO:0000256" key="4">
    <source>
        <dbReference type="ARBA" id="ARBA00022807"/>
    </source>
</evidence>
<evidence type="ECO:0000313" key="10">
    <source>
        <dbReference type="Proteomes" id="UP001174909"/>
    </source>
</evidence>
<dbReference type="GO" id="GO:0004198">
    <property type="term" value="F:calcium-dependent cysteine-type endopeptidase activity"/>
    <property type="evidence" value="ECO:0007669"/>
    <property type="project" value="InterPro"/>
</dbReference>
<proteinExistence type="inferred from homology"/>
<comment type="similarity">
    <text evidence="1">Belongs to the peptidase C2 family.</text>
</comment>
<evidence type="ECO:0000256" key="3">
    <source>
        <dbReference type="ARBA" id="ARBA00022801"/>
    </source>
</evidence>
<comment type="caution">
    <text evidence="6">Lacks conserved residue(s) required for the propagation of feature annotation.</text>
</comment>
<dbReference type="InterPro" id="IPR001300">
    <property type="entry name" value="Peptidase_C2_calpain_cat"/>
</dbReference>
<comment type="caution">
    <text evidence="9">The sequence shown here is derived from an EMBL/GenBank/DDBJ whole genome shotgun (WGS) entry which is preliminary data.</text>
</comment>
<feature type="region of interest" description="Disordered" evidence="7">
    <location>
        <begin position="165"/>
        <end position="234"/>
    </location>
</feature>
<evidence type="ECO:0000256" key="7">
    <source>
        <dbReference type="SAM" id="MobiDB-lite"/>
    </source>
</evidence>
<dbReference type="Gene3D" id="1.20.58.80">
    <property type="entry name" value="Phosphotransferase system, lactose/cellobiose-type IIA subunit"/>
    <property type="match status" value="2"/>
</dbReference>
<dbReference type="SUPFAM" id="SSF54001">
    <property type="entry name" value="Cysteine proteinases"/>
    <property type="match status" value="1"/>
</dbReference>
<gene>
    <name evidence="9" type="ORF">GBAR_LOCUS18671</name>
</gene>
<keyword evidence="4" id="KW-0788">Thiol protease</keyword>
<evidence type="ECO:0000256" key="5">
    <source>
        <dbReference type="PIRSR" id="PIRSR622684-1"/>
    </source>
</evidence>
<dbReference type="Pfam" id="PF04212">
    <property type="entry name" value="MIT"/>
    <property type="match status" value="1"/>
</dbReference>
<dbReference type="PANTHER" id="PTHR46143">
    <property type="entry name" value="CALPAIN-7"/>
    <property type="match status" value="1"/>
</dbReference>
<dbReference type="Proteomes" id="UP001174909">
    <property type="component" value="Unassembled WGS sequence"/>
</dbReference>
<name>A0AA35SPA3_GEOBA</name>